<proteinExistence type="predicted"/>
<evidence type="ECO:0000313" key="3">
    <source>
        <dbReference type="Proteomes" id="UP000005627"/>
    </source>
</evidence>
<gene>
    <name evidence="2" type="primary">TDEL0F02370</name>
    <name evidence="2" type="ORF">TDEL_0F02370</name>
</gene>
<dbReference type="PANTHER" id="PTHR28026:SF9">
    <property type="entry name" value="2-HYDROXY-PALMITIC ACID DIOXYGENASE MPO1"/>
    <property type="match status" value="1"/>
</dbReference>
<dbReference type="GeneID" id="11501508"/>
<feature type="transmembrane region" description="Helical" evidence="1">
    <location>
        <begin position="100"/>
        <end position="118"/>
    </location>
</feature>
<sequence length="165" mass="18890">MPSTLLDLRSQLLFYKKYHHEQVNVAIHSVFVPTILFSSASMLHRVVLYKDYTLTSLLTTCYASFYLLLNLPVGLLATGLLILMNVAIDSHWVPLTFNQELILFTIGWVCQFIGHGVFEKRRPALLDNLVQSLVLAPYFILFELLFRLGFMPGLKQQLEADVRDS</sequence>
<dbReference type="OrthoDB" id="2124888at2759"/>
<accession>G8ZWQ4</accession>
<dbReference type="Pfam" id="PF06127">
    <property type="entry name" value="Mpo1-like"/>
    <property type="match status" value="1"/>
</dbReference>
<organism evidence="2 3">
    <name type="scientific">Torulaspora delbrueckii</name>
    <name type="common">Yeast</name>
    <name type="synonym">Candida colliculosa</name>
    <dbReference type="NCBI Taxonomy" id="4950"/>
    <lineage>
        <taxon>Eukaryota</taxon>
        <taxon>Fungi</taxon>
        <taxon>Dikarya</taxon>
        <taxon>Ascomycota</taxon>
        <taxon>Saccharomycotina</taxon>
        <taxon>Saccharomycetes</taxon>
        <taxon>Saccharomycetales</taxon>
        <taxon>Saccharomycetaceae</taxon>
        <taxon>Torulaspora</taxon>
    </lineage>
</organism>
<dbReference type="GO" id="GO:0102672">
    <property type="term" value="F:fatty acid alpha-dioxygenase activity"/>
    <property type="evidence" value="ECO:0007669"/>
    <property type="project" value="EnsemblFungi"/>
</dbReference>
<feature type="transmembrane region" description="Helical" evidence="1">
    <location>
        <begin position="23"/>
        <end position="43"/>
    </location>
</feature>
<dbReference type="eggNOG" id="KOG3292">
    <property type="taxonomic scope" value="Eukaryota"/>
</dbReference>
<dbReference type="FunCoup" id="G8ZWQ4">
    <property type="interactions" value="155"/>
</dbReference>
<name>G8ZWQ4_TORDE</name>
<evidence type="ECO:0008006" key="4">
    <source>
        <dbReference type="Google" id="ProtNLM"/>
    </source>
</evidence>
<dbReference type="GO" id="GO:0016020">
    <property type="term" value="C:membrane"/>
    <property type="evidence" value="ECO:0007669"/>
    <property type="project" value="GOC"/>
</dbReference>
<dbReference type="PANTHER" id="PTHR28026">
    <property type="entry name" value="DUF962 DOMAIN PROTEIN (AFU_ORTHOLOGUE AFUA_8G05310)"/>
    <property type="match status" value="1"/>
</dbReference>
<keyword evidence="3" id="KW-1185">Reference proteome</keyword>
<keyword evidence="1" id="KW-0812">Transmembrane</keyword>
<dbReference type="InterPro" id="IPR009305">
    <property type="entry name" value="Mpo1-like"/>
</dbReference>
<evidence type="ECO:0000256" key="1">
    <source>
        <dbReference type="SAM" id="Phobius"/>
    </source>
</evidence>
<dbReference type="EMBL" id="HE616747">
    <property type="protein sequence ID" value="CCE93048.1"/>
    <property type="molecule type" value="Genomic_DNA"/>
</dbReference>
<reference evidence="2 3" key="1">
    <citation type="journal article" date="2011" name="Proc. Natl. Acad. Sci. U.S.A.">
        <title>Evolutionary erosion of yeast sex chromosomes by mating-type switching accidents.</title>
        <authorList>
            <person name="Gordon J.L."/>
            <person name="Armisen D."/>
            <person name="Proux-Wera E."/>
            <person name="Oheigeartaigh S.S."/>
            <person name="Byrne K.P."/>
            <person name="Wolfe K.H."/>
        </authorList>
    </citation>
    <scope>NUCLEOTIDE SEQUENCE [LARGE SCALE GENOMIC DNA]</scope>
    <source>
        <strain evidence="3">ATCC 10662 / CBS 1146 / NBRC 0425 / NCYC 2629 / NRRL Y-866</strain>
    </source>
</reference>
<dbReference type="HOGENOM" id="CLU_081702_2_0_1"/>
<feature type="transmembrane region" description="Helical" evidence="1">
    <location>
        <begin position="130"/>
        <end position="150"/>
    </location>
</feature>
<dbReference type="Proteomes" id="UP000005627">
    <property type="component" value="Chromosome 6"/>
</dbReference>
<dbReference type="GO" id="GO:0046521">
    <property type="term" value="P:sphingoid catabolic process"/>
    <property type="evidence" value="ECO:0007669"/>
    <property type="project" value="EnsemblFungi"/>
</dbReference>
<feature type="transmembrane region" description="Helical" evidence="1">
    <location>
        <begin position="63"/>
        <end position="88"/>
    </location>
</feature>
<protein>
    <recommendedName>
        <fullName evidence="4">DUF962 domain protein</fullName>
    </recommendedName>
</protein>
<dbReference type="GO" id="GO:0001561">
    <property type="term" value="P:fatty acid alpha-oxidation"/>
    <property type="evidence" value="ECO:0007669"/>
    <property type="project" value="EnsemblFungi"/>
</dbReference>
<dbReference type="KEGG" id="tdl:TDEL_0F02370"/>
<keyword evidence="1" id="KW-1133">Transmembrane helix</keyword>
<dbReference type="GO" id="GO:0005783">
    <property type="term" value="C:endoplasmic reticulum"/>
    <property type="evidence" value="ECO:0007669"/>
    <property type="project" value="TreeGrafter"/>
</dbReference>
<keyword evidence="1" id="KW-0472">Membrane</keyword>
<dbReference type="AlphaFoldDB" id="G8ZWQ4"/>
<dbReference type="InParanoid" id="G8ZWQ4"/>
<evidence type="ECO:0000313" key="2">
    <source>
        <dbReference type="EMBL" id="CCE93048.1"/>
    </source>
</evidence>
<dbReference type="RefSeq" id="XP_003682259.1">
    <property type="nucleotide sequence ID" value="XM_003682211.1"/>
</dbReference>